<evidence type="ECO:0000313" key="3">
    <source>
        <dbReference type="EMBL" id="CAF1526128.1"/>
    </source>
</evidence>
<dbReference type="EMBL" id="CAJNOL010002742">
    <property type="protein sequence ID" value="CAF1526128.1"/>
    <property type="molecule type" value="Genomic_DNA"/>
</dbReference>
<evidence type="ECO:0000313" key="2">
    <source>
        <dbReference type="EMBL" id="CAF1210424.1"/>
    </source>
</evidence>
<organism evidence="2 4">
    <name type="scientific">Rotaria sordida</name>
    <dbReference type="NCBI Taxonomy" id="392033"/>
    <lineage>
        <taxon>Eukaryota</taxon>
        <taxon>Metazoa</taxon>
        <taxon>Spiralia</taxon>
        <taxon>Gnathifera</taxon>
        <taxon>Rotifera</taxon>
        <taxon>Eurotatoria</taxon>
        <taxon>Bdelloidea</taxon>
        <taxon>Philodinida</taxon>
        <taxon>Philodinidae</taxon>
        <taxon>Rotaria</taxon>
    </lineage>
</organism>
<feature type="region of interest" description="Disordered" evidence="1">
    <location>
        <begin position="860"/>
        <end position="882"/>
    </location>
</feature>
<protein>
    <submittedName>
        <fullName evidence="2">Uncharacterized protein</fullName>
    </submittedName>
</protein>
<keyword evidence="5" id="KW-1185">Reference proteome</keyword>
<comment type="caution">
    <text evidence="2">The sequence shown here is derived from an EMBL/GenBank/DDBJ whole genome shotgun (WGS) entry which is preliminary data.</text>
</comment>
<name>A0A814WY24_9BILA</name>
<evidence type="ECO:0000313" key="4">
    <source>
        <dbReference type="Proteomes" id="UP000663854"/>
    </source>
</evidence>
<accession>A0A814WY24</accession>
<evidence type="ECO:0000313" key="5">
    <source>
        <dbReference type="Proteomes" id="UP000663870"/>
    </source>
</evidence>
<feature type="compositionally biased region" description="Low complexity" evidence="1">
    <location>
        <begin position="120"/>
        <end position="131"/>
    </location>
</feature>
<dbReference type="Proteomes" id="UP000663854">
    <property type="component" value="Unassembled WGS sequence"/>
</dbReference>
<dbReference type="AlphaFoldDB" id="A0A814WY24"/>
<sequence>MTDSNSNKKGKDIWSRITLGQLVAAIQSLGDRVDQLEHETWRLNIKTRCPSSLWGEVIDKLNLRHDEKTRHSLYNIWCLDRHEIQKLVGKKKKIHDGTEKDGCESNIDDKEQNSVSEGKNLPLPSNLSLPLPTWPNTRANKQENIDENNPKNVFVGEISLAFTFVEWKNAFSRTDQKMKDDWTDIFYEKLKASGIRCSTKFKTPTIKKGKRKQNCQYFCCYATCTIGKCPRKYQITLRHLPDQNSSVLFLVRFFGQENHNPVIKTAARKVSGKKRLLIGKRANEIGPLAVYRELVNDADRDLLAAGNYTQCPTIETIKKTASDFHDKSSEHIHGYIHDTGEMPFRVHLYSESQIRRYVNYIRKEKYSYVHTDATGGILPKMSEQKHSLLYAIIFKDGIDVDDTVPLAHAILSSHTVATAIMNAVLQTFNTETINIHLNRCWNVIQGQYNAQQLRSLSFIHLCCCHVIHAIARSLTAAHVDKKTRRATLHIFAFILCSNDIEQLYDILGSVINIFGDPNEQKAKEKLNKMLALEFDVDEESESMLKDGKKIFQEAKEMDDELRVVDEYLRSNAPIIHQSPFNKEAIRRYPDLANIIHNKSKTDKTNNPLFSPSIIRIFYRWWAYLPLWIGLLMNFEERYSNDKKKNSSVIYFPVRYSNAIIESYFRTFKKSICKGKKNNLPSDIIMELHGSIQVQSKANEFGLKQSSKGRKRKKQTVTIEENWGKGTADTKIRNVYLHMIDKCASKRARAKIDGAQSDDVIKKYSDAEETTTIASSHKSIAPSEETANDISSNESSRNSDNRSTPSSSKRSSTVSSKYSIDIPITLDKPTIDNDEQNEISIEFNLDTNSYSSITSTSYTVHKEPKVTTDQSSKKPPIQRSPQPETIVDGYKLRWPKFGVDNVLFEGQSYSLILTCPVDTALFALYFVYKTDINLADEFDNAPESSPYSTLVKTFQFNLMAK</sequence>
<gene>
    <name evidence="3" type="ORF">JXQ802_LOCUS41900</name>
    <name evidence="2" type="ORF">PYM288_LOCUS25348</name>
</gene>
<dbReference type="EMBL" id="CAJNOH010001375">
    <property type="protein sequence ID" value="CAF1210424.1"/>
    <property type="molecule type" value="Genomic_DNA"/>
</dbReference>
<feature type="region of interest" description="Disordered" evidence="1">
    <location>
        <begin position="95"/>
        <end position="136"/>
    </location>
</feature>
<proteinExistence type="predicted"/>
<feature type="compositionally biased region" description="Low complexity" evidence="1">
    <location>
        <begin position="787"/>
        <end position="814"/>
    </location>
</feature>
<dbReference type="Proteomes" id="UP000663870">
    <property type="component" value="Unassembled WGS sequence"/>
</dbReference>
<evidence type="ECO:0000256" key="1">
    <source>
        <dbReference type="SAM" id="MobiDB-lite"/>
    </source>
</evidence>
<feature type="compositionally biased region" description="Basic and acidic residues" evidence="1">
    <location>
        <begin position="95"/>
        <end position="112"/>
    </location>
</feature>
<feature type="region of interest" description="Disordered" evidence="1">
    <location>
        <begin position="770"/>
        <end position="814"/>
    </location>
</feature>
<reference evidence="2" key="1">
    <citation type="submission" date="2021-02" db="EMBL/GenBank/DDBJ databases">
        <authorList>
            <person name="Nowell W R."/>
        </authorList>
    </citation>
    <scope>NUCLEOTIDE SEQUENCE</scope>
</reference>